<organism evidence="1 2">
    <name type="scientific">Micromonospora avicenniae</name>
    <dbReference type="NCBI Taxonomy" id="1198245"/>
    <lineage>
        <taxon>Bacteria</taxon>
        <taxon>Bacillati</taxon>
        <taxon>Actinomycetota</taxon>
        <taxon>Actinomycetes</taxon>
        <taxon>Micromonosporales</taxon>
        <taxon>Micromonosporaceae</taxon>
        <taxon>Micromonospora</taxon>
    </lineage>
</organism>
<evidence type="ECO:0000313" key="1">
    <source>
        <dbReference type="EMBL" id="SIQ93870.1"/>
    </source>
</evidence>
<dbReference type="Gene3D" id="1.20.120.450">
    <property type="entry name" value="dinb family like domain"/>
    <property type="match status" value="1"/>
</dbReference>
<dbReference type="InterPro" id="IPR007061">
    <property type="entry name" value="MST-like"/>
</dbReference>
<reference evidence="1 2" key="1">
    <citation type="submission" date="2017-01" db="EMBL/GenBank/DDBJ databases">
        <authorList>
            <person name="Mah S.A."/>
            <person name="Swanson W.J."/>
            <person name="Moy G.W."/>
            <person name="Vacquier V.D."/>
        </authorList>
    </citation>
    <scope>NUCLEOTIDE SEQUENCE [LARGE SCALE GENOMIC DNA]</scope>
    <source>
        <strain evidence="1 2">DSM 45758</strain>
    </source>
</reference>
<dbReference type="EMBL" id="FTNF01000005">
    <property type="protein sequence ID" value="SIQ93870.1"/>
    <property type="molecule type" value="Genomic_DNA"/>
</dbReference>
<dbReference type="RefSeq" id="WP_076470077.1">
    <property type="nucleotide sequence ID" value="NZ_FTNF01000005.1"/>
</dbReference>
<evidence type="ECO:0000313" key="2">
    <source>
        <dbReference type="Proteomes" id="UP000186004"/>
    </source>
</evidence>
<dbReference type="InterPro" id="IPR034660">
    <property type="entry name" value="DinB/YfiT-like"/>
</dbReference>
<protein>
    <recommendedName>
        <fullName evidence="3">DinB superfamily protein</fullName>
    </recommendedName>
</protein>
<dbReference type="STRING" id="1198245.SAMN05444858_105118"/>
<name>A0A1N6WUX1_9ACTN</name>
<dbReference type="SUPFAM" id="SSF109854">
    <property type="entry name" value="DinB/YfiT-like putative metalloenzymes"/>
    <property type="match status" value="1"/>
</dbReference>
<proteinExistence type="predicted"/>
<accession>A0A1N6WUX1</accession>
<dbReference type="OrthoDB" id="4548523at2"/>
<dbReference type="AlphaFoldDB" id="A0A1N6WUX1"/>
<dbReference type="Pfam" id="PF04978">
    <property type="entry name" value="MST"/>
    <property type="match status" value="1"/>
</dbReference>
<sequence length="168" mass="18276">MSTLDQVTTSERADLVQTLRRHRGFLRQTVAGITDEQAAARTTVSELCLGGLIKHVAGTEESWMRFAVGGADAMQSVPVDWEGQFRMREGETLAGLLDDYARVAARTDELVATLDLDSAHPLPVAPWFEPGASWSVRRVLLHVIAETAQHAGHADILREAIDGAKTMG</sequence>
<evidence type="ECO:0008006" key="3">
    <source>
        <dbReference type="Google" id="ProtNLM"/>
    </source>
</evidence>
<keyword evidence="2" id="KW-1185">Reference proteome</keyword>
<gene>
    <name evidence="1" type="ORF">SAMN05444858_105118</name>
</gene>
<dbReference type="Proteomes" id="UP000186004">
    <property type="component" value="Unassembled WGS sequence"/>
</dbReference>